<evidence type="ECO:0000256" key="1">
    <source>
        <dbReference type="SAM" id="SignalP"/>
    </source>
</evidence>
<proteinExistence type="predicted"/>
<feature type="signal peptide" evidence="1">
    <location>
        <begin position="1"/>
        <end position="24"/>
    </location>
</feature>
<accession>A0A5D8Z8A9</accession>
<protein>
    <submittedName>
        <fullName evidence="2">Uncharacterized protein</fullName>
    </submittedName>
</protein>
<sequence>MRRLLPAVLTVALAAMLSQNAASAVPPRTMAATEAQPASLAIPATERRTGDQTFLTFPEWFLVFSPDEYADMLAAGQAPCRFPYFAHIAQFWHAYGRVNDAVRGRWAFNGEYHTMIVVIGASTTVEYAIKGAYETLIGRLGELGAPPLSTPEDRLAAQEARDYVDFIRVRPWYEFDFIAPLKALWKAPATGPHLVRKWERRYLLTSEWLIKAGYAALIEKATHSAFEVAKPTTSTLVAHLPTNAPQPLRAVRLVARSGDTARVEMPRYQAFTPAATALARAGGSFVEIAGNRGDVLVTVVMPETSAAPNGTRLLFRQPILTRPGYERRALVTRVHDLARLLVARNAAGDDVEHVFDF</sequence>
<evidence type="ECO:0000313" key="2">
    <source>
        <dbReference type="EMBL" id="TZF90907.1"/>
    </source>
</evidence>
<evidence type="ECO:0000313" key="3">
    <source>
        <dbReference type="Proteomes" id="UP000323164"/>
    </source>
</evidence>
<dbReference type="AlphaFoldDB" id="A0A5D8Z8A9"/>
<organism evidence="2 3">
    <name type="scientific">Cognatilysobacter lacus</name>
    <dbReference type="NCBI Taxonomy" id="1643323"/>
    <lineage>
        <taxon>Bacteria</taxon>
        <taxon>Pseudomonadati</taxon>
        <taxon>Pseudomonadota</taxon>
        <taxon>Gammaproteobacteria</taxon>
        <taxon>Lysobacterales</taxon>
        <taxon>Lysobacteraceae</taxon>
        <taxon>Cognatilysobacter</taxon>
    </lineage>
</organism>
<dbReference type="OrthoDB" id="7550695at2"/>
<feature type="chain" id="PRO_5023121937" evidence="1">
    <location>
        <begin position="25"/>
        <end position="357"/>
    </location>
</feature>
<gene>
    <name evidence="2" type="ORF">FW784_03370</name>
</gene>
<keyword evidence="1" id="KW-0732">Signal</keyword>
<reference evidence="2 3" key="1">
    <citation type="submission" date="2019-08" db="EMBL/GenBank/DDBJ databases">
        <title>Draft genome sequence of Lysobacter sp. UKS-15.</title>
        <authorList>
            <person name="Im W.-T."/>
        </authorList>
    </citation>
    <scope>NUCLEOTIDE SEQUENCE [LARGE SCALE GENOMIC DNA]</scope>
    <source>
        <strain evidence="2 3">UKS-15</strain>
    </source>
</reference>
<name>A0A5D8Z8A9_9GAMM</name>
<comment type="caution">
    <text evidence="2">The sequence shown here is derived from an EMBL/GenBank/DDBJ whole genome shotgun (WGS) entry which is preliminary data.</text>
</comment>
<dbReference type="RefSeq" id="WP_149351954.1">
    <property type="nucleotide sequence ID" value="NZ_VTRV01000022.1"/>
</dbReference>
<dbReference type="Proteomes" id="UP000323164">
    <property type="component" value="Unassembled WGS sequence"/>
</dbReference>
<keyword evidence="3" id="KW-1185">Reference proteome</keyword>
<dbReference type="EMBL" id="VTRV01000022">
    <property type="protein sequence ID" value="TZF90907.1"/>
    <property type="molecule type" value="Genomic_DNA"/>
</dbReference>